<proteinExistence type="predicted"/>
<feature type="region of interest" description="Disordered" evidence="1">
    <location>
        <begin position="145"/>
        <end position="185"/>
    </location>
</feature>
<dbReference type="Proteomes" id="UP001497623">
    <property type="component" value="Unassembled WGS sequence"/>
</dbReference>
<feature type="compositionally biased region" description="Polar residues" evidence="1">
    <location>
        <begin position="145"/>
        <end position="159"/>
    </location>
</feature>
<feature type="transmembrane region" description="Helical" evidence="2">
    <location>
        <begin position="6"/>
        <end position="25"/>
    </location>
</feature>
<name>A0AAV2RPL4_MEGNR</name>
<reference evidence="3 4" key="1">
    <citation type="submission" date="2024-05" db="EMBL/GenBank/DDBJ databases">
        <authorList>
            <person name="Wallberg A."/>
        </authorList>
    </citation>
    <scope>NUCLEOTIDE SEQUENCE [LARGE SCALE GENOMIC DNA]</scope>
</reference>
<keyword evidence="2" id="KW-0812">Transmembrane</keyword>
<evidence type="ECO:0000256" key="2">
    <source>
        <dbReference type="SAM" id="Phobius"/>
    </source>
</evidence>
<accession>A0AAV2RPL4</accession>
<gene>
    <name evidence="3" type="ORF">MNOR_LOCUS26278</name>
</gene>
<protein>
    <submittedName>
        <fullName evidence="3">Uncharacterized protein</fullName>
    </submittedName>
</protein>
<evidence type="ECO:0000256" key="1">
    <source>
        <dbReference type="SAM" id="MobiDB-lite"/>
    </source>
</evidence>
<sequence>MTYSLIYLFIGVNSTHPYVCLYLYFPSKLKYFKFEMFICFRYLIIFSIAEFLTPQAVSARNTDNYMTYREGHINQKHEQDNSDEHSHYGQHSDEHIDLKGRRPENVHEQMNLEIKHPVNEHGYIDLDQHGNIQYENNEHLHYSTHTISSSNEEPIQYQQNEKESNHLSSHPNNDLGPGNDVSDQDLMNISHTEKENDHITNSNSQHKQLDNSSLVIDGNSSMKIDNHEENEYIEDVKFENEDTYYTVQSETFLKTEPPTISECADSFLNTVSNTFKKASTLSRATRDVERKAKGIIEHIAPYAILSSTAMQALSFIPSTIGLFSHGTLQLVDLTGYGISAVGTVMAYGAGLISQTGEVIQRASVAGPNMAAGLLVGLVTVLALSPYIFDVFSSLMVTFVLNCRNLEMVTP</sequence>
<organism evidence="3 4">
    <name type="scientific">Meganyctiphanes norvegica</name>
    <name type="common">Northern krill</name>
    <name type="synonym">Thysanopoda norvegica</name>
    <dbReference type="NCBI Taxonomy" id="48144"/>
    <lineage>
        <taxon>Eukaryota</taxon>
        <taxon>Metazoa</taxon>
        <taxon>Ecdysozoa</taxon>
        <taxon>Arthropoda</taxon>
        <taxon>Crustacea</taxon>
        <taxon>Multicrustacea</taxon>
        <taxon>Malacostraca</taxon>
        <taxon>Eumalacostraca</taxon>
        <taxon>Eucarida</taxon>
        <taxon>Euphausiacea</taxon>
        <taxon>Euphausiidae</taxon>
        <taxon>Meganyctiphanes</taxon>
    </lineage>
</organism>
<evidence type="ECO:0000313" key="4">
    <source>
        <dbReference type="Proteomes" id="UP001497623"/>
    </source>
</evidence>
<comment type="caution">
    <text evidence="3">The sequence shown here is derived from an EMBL/GenBank/DDBJ whole genome shotgun (WGS) entry which is preliminary data.</text>
</comment>
<keyword evidence="4" id="KW-1185">Reference proteome</keyword>
<keyword evidence="2" id="KW-1133">Transmembrane helix</keyword>
<feature type="transmembrane region" description="Helical" evidence="2">
    <location>
        <begin position="335"/>
        <end position="352"/>
    </location>
</feature>
<keyword evidence="2" id="KW-0472">Membrane</keyword>
<evidence type="ECO:0000313" key="3">
    <source>
        <dbReference type="EMBL" id="CAL4129292.1"/>
    </source>
</evidence>
<dbReference type="EMBL" id="CAXKWB010026011">
    <property type="protein sequence ID" value="CAL4129292.1"/>
    <property type="molecule type" value="Genomic_DNA"/>
</dbReference>
<dbReference type="AlphaFoldDB" id="A0AAV2RPL4"/>
<feature type="transmembrane region" description="Helical" evidence="2">
    <location>
        <begin position="299"/>
        <end position="323"/>
    </location>
</feature>
<feature type="transmembrane region" description="Helical" evidence="2">
    <location>
        <begin position="364"/>
        <end position="388"/>
    </location>
</feature>